<accession>A0A922HW90</accession>
<keyword evidence="2" id="KW-0853">WD repeat</keyword>
<keyword evidence="4" id="KW-0812">Transmembrane</keyword>
<feature type="transmembrane region" description="Helical" evidence="4">
    <location>
        <begin position="424"/>
        <end position="443"/>
    </location>
</feature>
<dbReference type="AlphaFoldDB" id="A0A922HW90"/>
<feature type="compositionally biased region" description="Basic and acidic residues" evidence="3">
    <location>
        <begin position="481"/>
        <end position="510"/>
    </location>
</feature>
<dbReference type="InterPro" id="IPR015943">
    <property type="entry name" value="WD40/YVTN_repeat-like_dom_sf"/>
</dbReference>
<dbReference type="Pfam" id="PF00400">
    <property type="entry name" value="WD40"/>
    <property type="match status" value="1"/>
</dbReference>
<dbReference type="GO" id="GO:0006406">
    <property type="term" value="P:mRNA export from nucleus"/>
    <property type="evidence" value="ECO:0007669"/>
    <property type="project" value="TreeGrafter"/>
</dbReference>
<dbReference type="GO" id="GO:0000347">
    <property type="term" value="C:THO complex"/>
    <property type="evidence" value="ECO:0007669"/>
    <property type="project" value="TreeGrafter"/>
</dbReference>
<evidence type="ECO:0000256" key="2">
    <source>
        <dbReference type="ARBA" id="ARBA00022574"/>
    </source>
</evidence>
<keyword evidence="4" id="KW-0472">Membrane</keyword>
<organism evidence="5 6">
    <name type="scientific">Dermatophagoides farinae</name>
    <name type="common">American house dust mite</name>
    <dbReference type="NCBI Taxonomy" id="6954"/>
    <lineage>
        <taxon>Eukaryota</taxon>
        <taxon>Metazoa</taxon>
        <taxon>Ecdysozoa</taxon>
        <taxon>Arthropoda</taxon>
        <taxon>Chelicerata</taxon>
        <taxon>Arachnida</taxon>
        <taxon>Acari</taxon>
        <taxon>Acariformes</taxon>
        <taxon>Sarcoptiformes</taxon>
        <taxon>Astigmata</taxon>
        <taxon>Psoroptidia</taxon>
        <taxon>Analgoidea</taxon>
        <taxon>Pyroglyphidae</taxon>
        <taxon>Dermatophagoidinae</taxon>
        <taxon>Dermatophagoides</taxon>
    </lineage>
</organism>
<comment type="similarity">
    <text evidence="1">Belongs to the WD repeat THOC6 family.</text>
</comment>
<dbReference type="GO" id="GO:0000346">
    <property type="term" value="C:transcription export complex"/>
    <property type="evidence" value="ECO:0007669"/>
    <property type="project" value="TreeGrafter"/>
</dbReference>
<comment type="caution">
    <text evidence="5">The sequence shown here is derived from an EMBL/GenBank/DDBJ whole genome shotgun (WGS) entry which is preliminary data.</text>
</comment>
<dbReference type="SUPFAM" id="SSF50978">
    <property type="entry name" value="WD40 repeat-like"/>
    <property type="match status" value="1"/>
</dbReference>
<dbReference type="InterPro" id="IPR001680">
    <property type="entry name" value="WD40_rpt"/>
</dbReference>
<sequence length="542" mass="63222">MEVDNNKYIDHLRSYYTTVLSQIITDDGRFLLAAIKNRQLAVFSVEKCLKEFHRDVVELIPNNNGDDLVSNFLSHQNRRRPINVFPMERITCLHSMQTANKMKTFHSDSQYRFIVGGVGRLKTYRLSMQNLDECEEEWMIKLPSDSTMINAITMAGENRIVAGCEDANIYTFDCETQQQTAKFSEHNDYIHSLKCSNHDSASPLLYSCGEDGRILGWDYRSSNKPIISLEPFRNPELRRTQYGKWIGSIDVTDNNEWIVCGGGPKLSLWHLRSAKCAHIIDTPGVVYSTRFIADNSKVMAAGTANQVIIWQLNDPMNPQHIDSSINTIYSIGYHHYDKFDYDLYSFSGDSYQIEVCKNAKFIDWKLYYYFKKFPYYRFWKEYFFRKISLRKLLNAKFGYRIKLSFNIEIIMSWFESGQLFNFELNKITAAIVVAIFTVVYFIYKRYRQLNRYQNIDENELMMAKLKAARFKQQETYSQMIKEQEEQKKLEKTETQKNSDDGNSSDKETTSLRDFFPLMNSANSYYRPVRKRPCGPCGGGGCG</sequence>
<dbReference type="Gene3D" id="2.130.10.10">
    <property type="entry name" value="YVTN repeat-like/Quinoprotein amine dehydrogenase"/>
    <property type="match status" value="1"/>
</dbReference>
<dbReference type="Proteomes" id="UP000790347">
    <property type="component" value="Unassembled WGS sequence"/>
</dbReference>
<name>A0A922HW90_DERFA</name>
<keyword evidence="6" id="KW-1185">Reference proteome</keyword>
<evidence type="ECO:0000313" key="5">
    <source>
        <dbReference type="EMBL" id="KAH9510843.1"/>
    </source>
</evidence>
<reference evidence="5" key="2">
    <citation type="journal article" date="2022" name="Res Sq">
        <title>Comparative Genomics Reveals Insights into the Divergent Evolution of Astigmatic Mites and Household Pest Adaptations.</title>
        <authorList>
            <person name="Xiong Q."/>
            <person name="Wan A.T.-Y."/>
            <person name="Liu X.-Y."/>
            <person name="Fung C.S.-H."/>
            <person name="Xiao X."/>
            <person name="Malainual N."/>
            <person name="Hou J."/>
            <person name="Wang L."/>
            <person name="Wang M."/>
            <person name="Yang K."/>
            <person name="Cui Y."/>
            <person name="Leung E."/>
            <person name="Nong W."/>
            <person name="Shin S.-K."/>
            <person name="Au S."/>
            <person name="Jeong K.Y."/>
            <person name="Chew F.T."/>
            <person name="Hui J."/>
            <person name="Leung T.F."/>
            <person name="Tungtrongchitr A."/>
            <person name="Zhong N."/>
            <person name="Liu Z."/>
            <person name="Tsui S."/>
        </authorList>
    </citation>
    <scope>NUCLEOTIDE SEQUENCE</scope>
    <source>
        <strain evidence="5">Derf</strain>
        <tissue evidence="5">Whole organism</tissue>
    </source>
</reference>
<keyword evidence="4" id="KW-1133">Transmembrane helix</keyword>
<dbReference type="PANTHER" id="PTHR44411:SF1">
    <property type="entry name" value="THO COMPLEX SUBUNIT 6 HOMOLOG"/>
    <property type="match status" value="1"/>
</dbReference>
<proteinExistence type="inferred from homology"/>
<dbReference type="EMBL" id="ASGP02000004">
    <property type="protein sequence ID" value="KAH9510843.1"/>
    <property type="molecule type" value="Genomic_DNA"/>
</dbReference>
<gene>
    <name evidence="5" type="primary">THOC6</name>
    <name evidence="5" type="ORF">DERF_009343</name>
</gene>
<evidence type="ECO:0000256" key="3">
    <source>
        <dbReference type="SAM" id="MobiDB-lite"/>
    </source>
</evidence>
<dbReference type="PANTHER" id="PTHR44411">
    <property type="entry name" value="THO COMPLEX SUBUNIT 6 HOMOLOG"/>
    <property type="match status" value="1"/>
</dbReference>
<dbReference type="InterPro" id="IPR036322">
    <property type="entry name" value="WD40_repeat_dom_sf"/>
</dbReference>
<evidence type="ECO:0000256" key="1">
    <source>
        <dbReference type="ARBA" id="ARBA00009728"/>
    </source>
</evidence>
<protein>
    <submittedName>
        <fullName evidence="5">THO complex subunit 6</fullName>
    </submittedName>
</protein>
<evidence type="ECO:0000256" key="4">
    <source>
        <dbReference type="SAM" id="Phobius"/>
    </source>
</evidence>
<dbReference type="InterPro" id="IPR042626">
    <property type="entry name" value="THOC6"/>
</dbReference>
<feature type="region of interest" description="Disordered" evidence="3">
    <location>
        <begin position="481"/>
        <end position="513"/>
    </location>
</feature>
<reference evidence="5" key="1">
    <citation type="submission" date="2013-05" db="EMBL/GenBank/DDBJ databases">
        <authorList>
            <person name="Yim A.K.Y."/>
            <person name="Chan T.F."/>
            <person name="Ji K.M."/>
            <person name="Liu X.Y."/>
            <person name="Zhou J.W."/>
            <person name="Li R.Q."/>
            <person name="Yang K.Y."/>
            <person name="Li J."/>
            <person name="Li M."/>
            <person name="Law P.T.W."/>
            <person name="Wu Y.L."/>
            <person name="Cai Z.L."/>
            <person name="Qin H."/>
            <person name="Bao Y."/>
            <person name="Leung R.K.K."/>
            <person name="Ng P.K.S."/>
            <person name="Zou J."/>
            <person name="Zhong X.J."/>
            <person name="Ran P.X."/>
            <person name="Zhong N.S."/>
            <person name="Liu Z.G."/>
            <person name="Tsui S.K.W."/>
        </authorList>
    </citation>
    <scope>NUCLEOTIDE SEQUENCE</scope>
    <source>
        <strain evidence="5">Derf</strain>
        <tissue evidence="5">Whole organism</tissue>
    </source>
</reference>
<dbReference type="SMART" id="SM00320">
    <property type="entry name" value="WD40"/>
    <property type="match status" value="4"/>
</dbReference>
<evidence type="ECO:0000313" key="6">
    <source>
        <dbReference type="Proteomes" id="UP000790347"/>
    </source>
</evidence>